<evidence type="ECO:0000256" key="1">
    <source>
        <dbReference type="HAMAP-Rule" id="MF_00673"/>
    </source>
</evidence>
<accession>A0A126QYL6</accession>
<keyword evidence="3" id="KW-1185">Reference proteome</keyword>
<reference evidence="2 3" key="1">
    <citation type="journal article" date="2016" name="Genome Announc.">
        <title>Draft Genome Sequence of the Rumen Methanogen Methanobrevibacter olleyae YLM1.</title>
        <authorList>
            <person name="Kelly W.J."/>
            <person name="Li D."/>
            <person name="Lambie S.C."/>
            <person name="Cox F."/>
            <person name="Attwood G.T."/>
            <person name="Altermann E."/>
            <person name="Leahy S.C."/>
        </authorList>
    </citation>
    <scope>NUCLEOTIDE SEQUENCE [LARGE SCALE GENOMIC DNA]</scope>
    <source>
        <strain evidence="2 3">YLM1</strain>
    </source>
</reference>
<organism evidence="2 3">
    <name type="scientific">Methanobrevibacter olleyae</name>
    <dbReference type="NCBI Taxonomy" id="294671"/>
    <lineage>
        <taxon>Archaea</taxon>
        <taxon>Methanobacteriati</taxon>
        <taxon>Methanobacteriota</taxon>
        <taxon>Methanomada group</taxon>
        <taxon>Methanobacteria</taxon>
        <taxon>Methanobacteriales</taxon>
        <taxon>Methanobacteriaceae</taxon>
        <taxon>Methanobrevibacter</taxon>
    </lineage>
</organism>
<gene>
    <name evidence="2" type="ORF">YLM1_0199</name>
</gene>
<dbReference type="Proteomes" id="UP000066376">
    <property type="component" value="Chromosome"/>
</dbReference>
<dbReference type="PATRIC" id="fig|294671.3.peg.199"/>
<comment type="similarity">
    <text evidence="1">Belongs to the UPF0254 family.</text>
</comment>
<dbReference type="NCBIfam" id="NF002122">
    <property type="entry name" value="PRK00962.1"/>
    <property type="match status" value="1"/>
</dbReference>
<name>A0A126QYL6_METOL</name>
<dbReference type="STRING" id="294671.YLM1_0199"/>
<proteinExistence type="inferred from homology"/>
<evidence type="ECO:0000313" key="3">
    <source>
        <dbReference type="Proteomes" id="UP000066376"/>
    </source>
</evidence>
<dbReference type="Pfam" id="PF06787">
    <property type="entry name" value="HcgF"/>
    <property type="match status" value="1"/>
</dbReference>
<dbReference type="HAMAP" id="MF_00673">
    <property type="entry name" value="UPF0254"/>
    <property type="match status" value="1"/>
</dbReference>
<reference evidence="3" key="2">
    <citation type="submission" date="2016-02" db="EMBL/GenBank/DDBJ databases">
        <title>The draft genome sequence of the rumen methanogen Methanobrevibacter olleyae YLM1.</title>
        <authorList>
            <consortium name="New Zealand Agricultural Greenhouse Gas Research Centre/Pastoral Greenhouse Gas Research Consortium"/>
            <person name="Kelly W.J."/>
            <person name="Li D."/>
            <person name="Lambie S.C."/>
            <person name="Attwood G.T."/>
            <person name="Altermann E."/>
            <person name="Leahy S.C."/>
        </authorList>
    </citation>
    <scope>NUCLEOTIDE SEQUENCE [LARGE SCALE GENOMIC DNA]</scope>
    <source>
        <strain evidence="3">YLM1</strain>
    </source>
</reference>
<evidence type="ECO:0000313" key="2">
    <source>
        <dbReference type="EMBL" id="AMK14759.1"/>
    </source>
</evidence>
<dbReference type="EMBL" id="CP014265">
    <property type="protein sequence ID" value="AMK14759.1"/>
    <property type="molecule type" value="Genomic_DNA"/>
</dbReference>
<dbReference type="AlphaFoldDB" id="A0A126QYL6"/>
<dbReference type="InterPro" id="IPR009625">
    <property type="entry name" value="HcgF"/>
</dbReference>
<sequence length="200" mass="22113">MVTIATAECFTHGILAREIHAFAQGYEDNFASSYLNLVNTSQKDCLKDAILENKCSIFDLRDLSVTCGLFIPTLDAVKSILKIENPLEPLKLIDGIKVYDDIGDIEMSILMAEAVKKISNTDIGIGTTAGIGYGAMAIVDDDMIISTSSDVNANLIKPNSNNLYNRQKSGIEKTLKILIYYLNDNLDKIKDMSNVKIYYK</sequence>
<protein>
    <recommendedName>
        <fullName evidence="1">UPF0254 protein YLM1_0199</fullName>
    </recommendedName>
</protein>
<dbReference type="GeneID" id="28488493"/>
<dbReference type="KEGG" id="mol:YLM1_0199"/>
<dbReference type="RefSeq" id="WP_067145442.1">
    <property type="nucleotide sequence ID" value="NZ_CP014265.1"/>
</dbReference>